<name>A0A2P2R526_RHIMU</name>
<keyword evidence="1" id="KW-0812">Transmembrane</keyword>
<keyword evidence="1" id="KW-0472">Membrane</keyword>
<reference evidence="2" key="1">
    <citation type="submission" date="2018-02" db="EMBL/GenBank/DDBJ databases">
        <title>Rhizophora mucronata_Transcriptome.</title>
        <authorList>
            <person name="Meera S.P."/>
            <person name="Sreeshan A."/>
            <person name="Augustine A."/>
        </authorList>
    </citation>
    <scope>NUCLEOTIDE SEQUENCE</scope>
    <source>
        <tissue evidence="2">Leaf</tissue>
    </source>
</reference>
<protein>
    <submittedName>
        <fullName evidence="2">Uncharacterized protein</fullName>
    </submittedName>
</protein>
<dbReference type="PROSITE" id="PS51257">
    <property type="entry name" value="PROKAR_LIPOPROTEIN"/>
    <property type="match status" value="1"/>
</dbReference>
<sequence>MVRTRKIRTIRIRSKQFVNFYLLLACRIYGFKLGLLLQGLFI</sequence>
<feature type="transmembrane region" description="Helical" evidence="1">
    <location>
        <begin position="20"/>
        <end position="41"/>
    </location>
</feature>
<dbReference type="EMBL" id="GGEC01093773">
    <property type="protein sequence ID" value="MBX74257.1"/>
    <property type="molecule type" value="Transcribed_RNA"/>
</dbReference>
<keyword evidence="1" id="KW-1133">Transmembrane helix</keyword>
<organism evidence="2">
    <name type="scientific">Rhizophora mucronata</name>
    <name type="common">Asiatic mangrove</name>
    <dbReference type="NCBI Taxonomy" id="61149"/>
    <lineage>
        <taxon>Eukaryota</taxon>
        <taxon>Viridiplantae</taxon>
        <taxon>Streptophyta</taxon>
        <taxon>Embryophyta</taxon>
        <taxon>Tracheophyta</taxon>
        <taxon>Spermatophyta</taxon>
        <taxon>Magnoliopsida</taxon>
        <taxon>eudicotyledons</taxon>
        <taxon>Gunneridae</taxon>
        <taxon>Pentapetalae</taxon>
        <taxon>rosids</taxon>
        <taxon>fabids</taxon>
        <taxon>Malpighiales</taxon>
        <taxon>Rhizophoraceae</taxon>
        <taxon>Rhizophora</taxon>
    </lineage>
</organism>
<evidence type="ECO:0000313" key="2">
    <source>
        <dbReference type="EMBL" id="MBX74257.1"/>
    </source>
</evidence>
<evidence type="ECO:0000256" key="1">
    <source>
        <dbReference type="SAM" id="Phobius"/>
    </source>
</evidence>
<accession>A0A2P2R526</accession>
<proteinExistence type="predicted"/>
<dbReference type="AlphaFoldDB" id="A0A2P2R526"/>